<dbReference type="Pfam" id="PF00593">
    <property type="entry name" value="TonB_dep_Rec_b-barrel"/>
    <property type="match status" value="1"/>
</dbReference>
<dbReference type="PANTHER" id="PTHR30069:SF29">
    <property type="entry name" value="HEMOGLOBIN AND HEMOGLOBIN-HAPTOGLOBIN-BINDING PROTEIN 1-RELATED"/>
    <property type="match status" value="1"/>
</dbReference>
<evidence type="ECO:0000256" key="3">
    <source>
        <dbReference type="ARBA" id="ARBA00022452"/>
    </source>
</evidence>
<evidence type="ECO:0000313" key="15">
    <source>
        <dbReference type="EMBL" id="CQR70165.1"/>
    </source>
</evidence>
<keyword evidence="5 12" id="KW-0732">Signal</keyword>
<keyword evidence="3 10" id="KW-1134">Transmembrane beta strand</keyword>
<dbReference type="EMBL" id="CTRP01000002">
    <property type="protein sequence ID" value="CQR70165.1"/>
    <property type="molecule type" value="Genomic_DNA"/>
</dbReference>
<dbReference type="PANTHER" id="PTHR30069">
    <property type="entry name" value="TONB-DEPENDENT OUTER MEMBRANE RECEPTOR"/>
    <property type="match status" value="1"/>
</dbReference>
<dbReference type="CDD" id="cd01347">
    <property type="entry name" value="ligand_gated_channel"/>
    <property type="match status" value="1"/>
</dbReference>
<dbReference type="Gene3D" id="2.40.170.20">
    <property type="entry name" value="TonB-dependent receptor, beta-barrel domain"/>
    <property type="match status" value="1"/>
</dbReference>
<evidence type="ECO:0000256" key="4">
    <source>
        <dbReference type="ARBA" id="ARBA00022692"/>
    </source>
</evidence>
<evidence type="ECO:0000256" key="1">
    <source>
        <dbReference type="ARBA" id="ARBA00004571"/>
    </source>
</evidence>
<dbReference type="RefSeq" id="WP_021170789.1">
    <property type="nucleotide sequence ID" value="NZ_CTRP01000002.1"/>
</dbReference>
<evidence type="ECO:0000256" key="8">
    <source>
        <dbReference type="ARBA" id="ARBA00023170"/>
    </source>
</evidence>
<dbReference type="InterPro" id="IPR012910">
    <property type="entry name" value="Plug_dom"/>
</dbReference>
<feature type="domain" description="TonB-dependent receptor plug" evidence="14">
    <location>
        <begin position="47"/>
        <end position="158"/>
    </location>
</feature>
<evidence type="ECO:0000256" key="5">
    <source>
        <dbReference type="ARBA" id="ARBA00022729"/>
    </source>
</evidence>
<evidence type="ECO:0000256" key="2">
    <source>
        <dbReference type="ARBA" id="ARBA00022448"/>
    </source>
</evidence>
<dbReference type="AlphaFoldDB" id="A0A0U1KSC6"/>
<dbReference type="Pfam" id="PF07715">
    <property type="entry name" value="Plug"/>
    <property type="match status" value="1"/>
</dbReference>
<accession>A0A0U1KSC6</accession>
<keyword evidence="6 11" id="KW-0798">TonB box</keyword>
<keyword evidence="8 15" id="KW-0675">Receptor</keyword>
<keyword evidence="9 10" id="KW-0998">Cell outer membrane</keyword>
<evidence type="ECO:0000259" key="13">
    <source>
        <dbReference type="Pfam" id="PF00593"/>
    </source>
</evidence>
<evidence type="ECO:0000256" key="7">
    <source>
        <dbReference type="ARBA" id="ARBA00023136"/>
    </source>
</evidence>
<dbReference type="InterPro" id="IPR037066">
    <property type="entry name" value="Plug_dom_sf"/>
</dbReference>
<keyword evidence="16" id="KW-1185">Reference proteome</keyword>
<dbReference type="SUPFAM" id="SSF56935">
    <property type="entry name" value="Porins"/>
    <property type="match status" value="1"/>
</dbReference>
<name>A0A0U1KSC6_9FIRM</name>
<organism evidence="15 16">
    <name type="scientific">Sporomusa ovata</name>
    <dbReference type="NCBI Taxonomy" id="2378"/>
    <lineage>
        <taxon>Bacteria</taxon>
        <taxon>Bacillati</taxon>
        <taxon>Bacillota</taxon>
        <taxon>Negativicutes</taxon>
        <taxon>Selenomonadales</taxon>
        <taxon>Sporomusaceae</taxon>
        <taxon>Sporomusa</taxon>
    </lineage>
</organism>
<keyword evidence="7 10" id="KW-0472">Membrane</keyword>
<evidence type="ECO:0000256" key="11">
    <source>
        <dbReference type="RuleBase" id="RU003357"/>
    </source>
</evidence>
<sequence>MNKRQRRILSMLIGCSLMLGASAAMAAEQEFNLENYVVTANRIPVKQADTAASVTVINREEIEKGGYTRVVEILEKANIGVFDSGSSSHSISTVFINGDDRVLIMVDGRRINGEAAMVGGGKTNVNLNTLPSVKNIERIEIVRGPGSSLYGSDAAGGVINIITRKGNRAETTLSERIGSWGMRNYTLTTEGRENGFGYLITAERQRQDYFEYKNAKTGEVKRMPNSAVDRDTVSMKLDKDLGQGRSLELGWRYANSNDGYFLTAPKYPYHMPTAYEINRDNDVDLTYRWKNKVGTDSYLKAYHSYDLIEYHHYMEGTAYPAVDNYLEKSRTTGVEWQDNWKLTNNDDLVGGVSWRKINVDIPAGSVYNKEITNKAIFLENHWQLPGDWTLTAGMRHDDHNVFGGKNTVRLAVNRKINNDTNIYASWGQFFRAPIVEELYSVGLPMGNPDLRPEKGDTFTLGMNTKLSAGTNLQASVFSSRLDDAIVWRPKDGLFVYENVAKQKRQGLDISLTHQLSPMWNISTGYAYVQVREKGQGADDYRNEPTNTQPNGYRLSIGYDDHNKWDGQLMLRGATGRDLTAYTSSAYWVVDLAANYKINANLKAYLKAYNLNNRAYEMKGVEGLAGEFPMAARHFYFGLEQRI</sequence>
<dbReference type="InterPro" id="IPR039426">
    <property type="entry name" value="TonB-dep_rcpt-like"/>
</dbReference>
<proteinExistence type="inferred from homology"/>
<evidence type="ECO:0000256" key="10">
    <source>
        <dbReference type="PROSITE-ProRule" id="PRU01360"/>
    </source>
</evidence>
<keyword evidence="4 10" id="KW-0812">Transmembrane</keyword>
<dbReference type="GO" id="GO:0009279">
    <property type="term" value="C:cell outer membrane"/>
    <property type="evidence" value="ECO:0007669"/>
    <property type="project" value="UniProtKB-SubCell"/>
</dbReference>
<evidence type="ECO:0000256" key="6">
    <source>
        <dbReference type="ARBA" id="ARBA00023077"/>
    </source>
</evidence>
<feature type="chain" id="PRO_5006710496" evidence="12">
    <location>
        <begin position="27"/>
        <end position="642"/>
    </location>
</feature>
<reference evidence="16" key="1">
    <citation type="submission" date="2015-03" db="EMBL/GenBank/DDBJ databases">
        <authorList>
            <person name="Nijsse Bart"/>
        </authorList>
    </citation>
    <scope>NUCLEOTIDE SEQUENCE [LARGE SCALE GENOMIC DNA]</scope>
</reference>
<keyword evidence="2 10" id="KW-0813">Transport</keyword>
<comment type="subcellular location">
    <subcellularLocation>
        <location evidence="1 10">Cell outer membrane</location>
        <topology evidence="1 10">Multi-pass membrane protein</topology>
    </subcellularLocation>
</comment>
<protein>
    <submittedName>
        <fullName evidence="15">TonB-dependent receptor Outer membrane receptor for ferrienterochelin and colicins</fullName>
    </submittedName>
</protein>
<dbReference type="GO" id="GO:0015344">
    <property type="term" value="F:siderophore uptake transmembrane transporter activity"/>
    <property type="evidence" value="ECO:0007669"/>
    <property type="project" value="TreeGrafter"/>
</dbReference>
<feature type="domain" description="TonB-dependent receptor-like beta-barrel" evidence="13">
    <location>
        <begin position="249"/>
        <end position="610"/>
    </location>
</feature>
<dbReference type="GO" id="GO:0044718">
    <property type="term" value="P:siderophore transmembrane transport"/>
    <property type="evidence" value="ECO:0007669"/>
    <property type="project" value="TreeGrafter"/>
</dbReference>
<evidence type="ECO:0000256" key="12">
    <source>
        <dbReference type="SAM" id="SignalP"/>
    </source>
</evidence>
<dbReference type="Gene3D" id="2.170.130.10">
    <property type="entry name" value="TonB-dependent receptor, plug domain"/>
    <property type="match status" value="1"/>
</dbReference>
<dbReference type="PROSITE" id="PS52016">
    <property type="entry name" value="TONB_DEPENDENT_REC_3"/>
    <property type="match status" value="1"/>
</dbReference>
<dbReference type="Proteomes" id="UP000049855">
    <property type="component" value="Unassembled WGS sequence"/>
</dbReference>
<dbReference type="InterPro" id="IPR000531">
    <property type="entry name" value="Beta-barrel_TonB"/>
</dbReference>
<feature type="signal peptide" evidence="12">
    <location>
        <begin position="1"/>
        <end position="26"/>
    </location>
</feature>
<comment type="similarity">
    <text evidence="10 11">Belongs to the TonB-dependent receptor family.</text>
</comment>
<evidence type="ECO:0000259" key="14">
    <source>
        <dbReference type="Pfam" id="PF07715"/>
    </source>
</evidence>
<gene>
    <name evidence="15" type="ORF">SpAn4DRAFT_4677</name>
</gene>
<evidence type="ECO:0000313" key="16">
    <source>
        <dbReference type="Proteomes" id="UP000049855"/>
    </source>
</evidence>
<evidence type="ECO:0000256" key="9">
    <source>
        <dbReference type="ARBA" id="ARBA00023237"/>
    </source>
</evidence>
<dbReference type="InterPro" id="IPR036942">
    <property type="entry name" value="Beta-barrel_TonB_sf"/>
</dbReference>